<evidence type="ECO:0000256" key="2">
    <source>
        <dbReference type="ARBA" id="ARBA00022692"/>
    </source>
</evidence>
<dbReference type="GO" id="GO:0017004">
    <property type="term" value="P:cytochrome complex assembly"/>
    <property type="evidence" value="ECO:0007669"/>
    <property type="project" value="UniProtKB-KW"/>
</dbReference>
<feature type="transmembrane region" description="Helical" evidence="6">
    <location>
        <begin position="740"/>
        <end position="759"/>
    </location>
</feature>
<comment type="subcellular location">
    <subcellularLocation>
        <location evidence="1">Membrane</location>
        <topology evidence="1">Multi-pass membrane protein</topology>
    </subcellularLocation>
</comment>
<gene>
    <name evidence="9" type="ORF">HELGO_WM5157</name>
</gene>
<dbReference type="InterPro" id="IPR007816">
    <property type="entry name" value="ResB-like_domain"/>
</dbReference>
<dbReference type="EMBL" id="CACVAP010000059">
    <property type="protein sequence ID" value="CAA6809648.1"/>
    <property type="molecule type" value="Genomic_DNA"/>
</dbReference>
<dbReference type="InterPro" id="IPR045062">
    <property type="entry name" value="Cyt_c_biogenesis_CcsA/CcmC"/>
</dbReference>
<feature type="transmembrane region" description="Helical" evidence="6">
    <location>
        <begin position="7"/>
        <end position="28"/>
    </location>
</feature>
<evidence type="ECO:0000256" key="5">
    <source>
        <dbReference type="ARBA" id="ARBA00023136"/>
    </source>
</evidence>
<protein>
    <submittedName>
        <fullName evidence="9">Cytochrome C-type biogenesis protein</fullName>
    </submittedName>
</protein>
<evidence type="ECO:0000256" key="6">
    <source>
        <dbReference type="SAM" id="Phobius"/>
    </source>
</evidence>
<dbReference type="GO" id="GO:0020037">
    <property type="term" value="F:heme binding"/>
    <property type="evidence" value="ECO:0007669"/>
    <property type="project" value="InterPro"/>
</dbReference>
<feature type="transmembrane region" description="Helical" evidence="6">
    <location>
        <begin position="949"/>
        <end position="967"/>
    </location>
</feature>
<dbReference type="Pfam" id="PF01578">
    <property type="entry name" value="Cytochrom_C_asm"/>
    <property type="match status" value="1"/>
</dbReference>
<keyword evidence="5 6" id="KW-0472">Membrane</keyword>
<feature type="transmembrane region" description="Helical" evidence="6">
    <location>
        <begin position="805"/>
        <end position="821"/>
    </location>
</feature>
<feature type="transmembrane region" description="Helical" evidence="6">
    <location>
        <begin position="914"/>
        <end position="934"/>
    </location>
</feature>
<dbReference type="GO" id="GO:0005886">
    <property type="term" value="C:plasma membrane"/>
    <property type="evidence" value="ECO:0007669"/>
    <property type="project" value="TreeGrafter"/>
</dbReference>
<evidence type="ECO:0000256" key="1">
    <source>
        <dbReference type="ARBA" id="ARBA00004141"/>
    </source>
</evidence>
<name>A0A6S6SHS3_9BACT</name>
<feature type="domain" description="ResB-like" evidence="8">
    <location>
        <begin position="325"/>
        <end position="415"/>
    </location>
</feature>
<feature type="transmembrane region" description="Helical" evidence="6">
    <location>
        <begin position="828"/>
        <end position="847"/>
    </location>
</feature>
<keyword evidence="2 6" id="KW-0812">Transmembrane</keyword>
<feature type="transmembrane region" description="Helical" evidence="6">
    <location>
        <begin position="974"/>
        <end position="992"/>
    </location>
</feature>
<sequence>MLKHIFSVKVAVVVLFLFGAIVGGATFIENDYGTQTARALIYNAQWFEFFILYFILLLLFNMSKYKSYKSKPSVFLFHTAFLVIAIGAMITRYVGYEGVMHIRENAISSSMISAEKFLKVHVENGKESVDHEESVLFSSMTKNSLSKSWDVNGKEVSIDLVRYLPTASEELTPDAVNGKKTLELMIAAGGKGKPVFVADGSVHDAGTFLVSFNKKVTTVKKPLLSISSKADGTLEVQSDFGMKTLSMLTQKEAELSKGVNAFTKKMLYQFNGNSVVLKEIHEKSVMKYVSKSLKTKGGQPELATFLVKVDGKEKTVNLLSYPGTISEIQTVNVAGIDVSMYLGVKRIAIPFSIKLINFELERYPGSNSPSAYSSDVELIDRSKGIDGMPYKIFMNHVLDHRSYRFFQSSYDQDEKGTVLSVNHDPGTWPTYIGYILLTLGMLWNLFDSKGRFQKLLKGARKLQNEKVQNVSVAVALMFFLSYASPLEAAKLPTLDANMTKMIEAYPEEVVSQFGKLTLQDTRGRMKPLDTMAHEVIAKLAGKSSIYGVEPTAMMLGMTVEPKKYQHIPMIKVEHIRIAKELGLAEGTTYAKFYDFFTPDGDYKLRKQMNDSVRTKPLDKNLYDKELVKVDERLNVAYMIYTGALLQIYPAPNHANNKWMNPQDAITKFPEEVAEMTRMMTVYLFQGAGIVQETGDTDKFNKAMKLINMYQKKFGAEVILSETAVDVEIQYNKFGFFSKLVPLYLLVGIVLLLAAFVNVVKPNRVLKWIAMTSWGLMILGFVIHVVSMGMRWYIGGHAPWSNAYESIVFIAASTVAAGLIFARRSPFALGATALLAGVTMGVAHMNFINPEITTLVPVLNSYWLMIHVATIISGDGFLGLGSIISLVVLILYIMKRGENENIDRAIKELNSIAEMSIIVGLFLMTIGNFLGGVWANESWGRYWGWDAKETWAAVTILVYATILHLRFIPKLNNPFAFNVASLWGYSTVIMTYFGVNYYLSGLHSYAAGAPMPLPDWVIPAVIGLFILTLISAKSWKNIQIVFILLAPLILWVAGLLLMLNKY</sequence>
<feature type="transmembrane region" description="Helical" evidence="6">
    <location>
        <begin position="867"/>
        <end position="893"/>
    </location>
</feature>
<evidence type="ECO:0000259" key="7">
    <source>
        <dbReference type="Pfam" id="PF01578"/>
    </source>
</evidence>
<accession>A0A6S6SHS3</accession>
<reference evidence="9" key="1">
    <citation type="submission" date="2020-01" db="EMBL/GenBank/DDBJ databases">
        <authorList>
            <person name="Meier V. D."/>
            <person name="Meier V D."/>
        </authorList>
    </citation>
    <scope>NUCLEOTIDE SEQUENCE</scope>
    <source>
        <strain evidence="9">HLG_WM_MAG_06</strain>
    </source>
</reference>
<evidence type="ECO:0000313" key="9">
    <source>
        <dbReference type="EMBL" id="CAA6809648.1"/>
    </source>
</evidence>
<organism evidence="9">
    <name type="scientific">uncultured Sulfurovum sp</name>
    <dbReference type="NCBI Taxonomy" id="269237"/>
    <lineage>
        <taxon>Bacteria</taxon>
        <taxon>Pseudomonadati</taxon>
        <taxon>Campylobacterota</taxon>
        <taxon>Epsilonproteobacteria</taxon>
        <taxon>Campylobacterales</taxon>
        <taxon>Sulfurovaceae</taxon>
        <taxon>Sulfurovum</taxon>
        <taxon>environmental samples</taxon>
    </lineage>
</organism>
<feature type="transmembrane region" description="Helical" evidence="6">
    <location>
        <begin position="1038"/>
        <end position="1058"/>
    </location>
</feature>
<dbReference type="AlphaFoldDB" id="A0A6S6SHS3"/>
<feature type="transmembrane region" description="Helical" evidence="6">
    <location>
        <begin position="771"/>
        <end position="793"/>
    </location>
</feature>
<proteinExistence type="predicted"/>
<dbReference type="Pfam" id="PF05140">
    <property type="entry name" value="ResB"/>
    <property type="match status" value="1"/>
</dbReference>
<feature type="transmembrane region" description="Helical" evidence="6">
    <location>
        <begin position="74"/>
        <end position="95"/>
    </location>
</feature>
<feature type="transmembrane region" description="Helical" evidence="6">
    <location>
        <begin position="1012"/>
        <end position="1031"/>
    </location>
</feature>
<feature type="transmembrane region" description="Helical" evidence="6">
    <location>
        <begin position="40"/>
        <end position="62"/>
    </location>
</feature>
<evidence type="ECO:0000259" key="8">
    <source>
        <dbReference type="Pfam" id="PF05140"/>
    </source>
</evidence>
<dbReference type="InterPro" id="IPR002541">
    <property type="entry name" value="Cyt_c_assembly"/>
</dbReference>
<feature type="transmembrane region" description="Helical" evidence="6">
    <location>
        <begin position="428"/>
        <end position="446"/>
    </location>
</feature>
<feature type="domain" description="Cytochrome c assembly protein" evidence="7">
    <location>
        <begin position="799"/>
        <end position="1002"/>
    </location>
</feature>
<keyword evidence="3" id="KW-0201">Cytochrome c-type biogenesis</keyword>
<evidence type="ECO:0000256" key="3">
    <source>
        <dbReference type="ARBA" id="ARBA00022748"/>
    </source>
</evidence>
<keyword evidence="4 6" id="KW-1133">Transmembrane helix</keyword>
<dbReference type="PANTHER" id="PTHR30071:SF1">
    <property type="entry name" value="CYTOCHROME B_B6 PROTEIN-RELATED"/>
    <property type="match status" value="1"/>
</dbReference>
<evidence type="ECO:0000256" key="4">
    <source>
        <dbReference type="ARBA" id="ARBA00022989"/>
    </source>
</evidence>
<feature type="transmembrane region" description="Helical" evidence="6">
    <location>
        <begin position="467"/>
        <end position="484"/>
    </location>
</feature>
<dbReference type="PANTHER" id="PTHR30071">
    <property type="entry name" value="HEME EXPORTER PROTEIN C"/>
    <property type="match status" value="1"/>
</dbReference>